<dbReference type="Gene3D" id="3.30.420.10">
    <property type="entry name" value="Ribonuclease H-like superfamily/Ribonuclease H"/>
    <property type="match status" value="1"/>
</dbReference>
<dbReference type="PANTHER" id="PTHR47723">
    <property type="entry name" value="OS05G0353850 PROTEIN"/>
    <property type="match status" value="1"/>
</dbReference>
<dbReference type="InterPro" id="IPR012337">
    <property type="entry name" value="RNaseH-like_sf"/>
</dbReference>
<dbReference type="GO" id="GO:0004523">
    <property type="term" value="F:RNA-DNA hybrid ribonuclease activity"/>
    <property type="evidence" value="ECO:0007669"/>
    <property type="project" value="InterPro"/>
</dbReference>
<dbReference type="InterPro" id="IPR044730">
    <property type="entry name" value="RNase_H-like_dom_plant"/>
</dbReference>
<feature type="domain" description="RNase H type-1" evidence="1">
    <location>
        <begin position="2"/>
        <end position="65"/>
    </location>
</feature>
<evidence type="ECO:0000313" key="3">
    <source>
        <dbReference type="Proteomes" id="UP001054821"/>
    </source>
</evidence>
<keyword evidence="3" id="KW-1185">Reference proteome</keyword>
<dbReference type="CDD" id="cd06222">
    <property type="entry name" value="RNase_H_like"/>
    <property type="match status" value="1"/>
</dbReference>
<evidence type="ECO:0000313" key="2">
    <source>
        <dbReference type="EMBL" id="KAI5337135.1"/>
    </source>
</evidence>
<dbReference type="InterPro" id="IPR036397">
    <property type="entry name" value="RNaseH_sf"/>
</dbReference>
<evidence type="ECO:0000259" key="1">
    <source>
        <dbReference type="Pfam" id="PF13456"/>
    </source>
</evidence>
<dbReference type="EMBL" id="JAJFAZ020000003">
    <property type="protein sequence ID" value="KAI5337135.1"/>
    <property type="molecule type" value="Genomic_DNA"/>
</dbReference>
<comment type="caution">
    <text evidence="2">The sequence shown here is derived from an EMBL/GenBank/DDBJ whole genome shotgun (WGS) entry which is preliminary data.</text>
</comment>
<sequence length="101" mass="11190">MGCRDVVLESDSAVAVNLLNKAVDVPHPLATLLWGCQDYIKKCWGCSIYHVYRECNMVVDRLANLGSCLDLGLCTFQVPPDNIRSSFVDDLCGLCRPWAVV</sequence>
<proteinExistence type="predicted"/>
<organism evidence="2 3">
    <name type="scientific">Prunus dulcis</name>
    <name type="common">Almond</name>
    <name type="synonym">Amygdalus dulcis</name>
    <dbReference type="NCBI Taxonomy" id="3755"/>
    <lineage>
        <taxon>Eukaryota</taxon>
        <taxon>Viridiplantae</taxon>
        <taxon>Streptophyta</taxon>
        <taxon>Embryophyta</taxon>
        <taxon>Tracheophyta</taxon>
        <taxon>Spermatophyta</taxon>
        <taxon>Magnoliopsida</taxon>
        <taxon>eudicotyledons</taxon>
        <taxon>Gunneridae</taxon>
        <taxon>Pentapetalae</taxon>
        <taxon>rosids</taxon>
        <taxon>fabids</taxon>
        <taxon>Rosales</taxon>
        <taxon>Rosaceae</taxon>
        <taxon>Amygdaloideae</taxon>
        <taxon>Amygdaleae</taxon>
        <taxon>Prunus</taxon>
    </lineage>
</organism>
<accession>A0AAD4Z8S0</accession>
<reference evidence="2 3" key="1">
    <citation type="journal article" date="2022" name="G3 (Bethesda)">
        <title>Whole-genome sequence and methylome profiling of the almond [Prunus dulcis (Mill.) D.A. Webb] cultivar 'Nonpareil'.</title>
        <authorList>
            <person name="D'Amico-Willman K.M."/>
            <person name="Ouma W.Z."/>
            <person name="Meulia T."/>
            <person name="Sideli G.M."/>
            <person name="Gradziel T.M."/>
            <person name="Fresnedo-Ramirez J."/>
        </authorList>
    </citation>
    <scope>NUCLEOTIDE SEQUENCE [LARGE SCALE GENOMIC DNA]</scope>
    <source>
        <strain evidence="2">Clone GOH B32 T37-40</strain>
    </source>
</reference>
<gene>
    <name evidence="2" type="ORF">L3X38_016404</name>
</gene>
<dbReference type="PANTHER" id="PTHR47723:SF19">
    <property type="entry name" value="POLYNUCLEOTIDYL TRANSFERASE, RIBONUCLEASE H-LIKE SUPERFAMILY PROTEIN"/>
    <property type="match status" value="1"/>
</dbReference>
<dbReference type="InterPro" id="IPR002156">
    <property type="entry name" value="RNaseH_domain"/>
</dbReference>
<dbReference type="SUPFAM" id="SSF53098">
    <property type="entry name" value="Ribonuclease H-like"/>
    <property type="match status" value="1"/>
</dbReference>
<dbReference type="GO" id="GO:0003676">
    <property type="term" value="F:nucleic acid binding"/>
    <property type="evidence" value="ECO:0007669"/>
    <property type="project" value="InterPro"/>
</dbReference>
<dbReference type="InterPro" id="IPR053151">
    <property type="entry name" value="RNase_H-like"/>
</dbReference>
<protein>
    <recommendedName>
        <fullName evidence="1">RNase H type-1 domain-containing protein</fullName>
    </recommendedName>
</protein>
<dbReference type="Pfam" id="PF13456">
    <property type="entry name" value="RVT_3"/>
    <property type="match status" value="1"/>
</dbReference>
<name>A0AAD4Z8S0_PRUDU</name>
<dbReference type="AlphaFoldDB" id="A0AAD4Z8S0"/>
<dbReference type="Proteomes" id="UP001054821">
    <property type="component" value="Chromosome 3"/>
</dbReference>